<dbReference type="InterPro" id="IPR040079">
    <property type="entry name" value="Glutathione_S-Trfase"/>
</dbReference>
<gene>
    <name evidence="4" type="ORF">A1O3_07045</name>
</gene>
<accession>W9XUT2</accession>
<dbReference type="PANTHER" id="PTHR44051">
    <property type="entry name" value="GLUTATHIONE S-TRANSFERASE-RELATED"/>
    <property type="match status" value="1"/>
</dbReference>
<dbReference type="STRING" id="1182542.W9XUT2"/>
<evidence type="ECO:0000313" key="5">
    <source>
        <dbReference type="Proteomes" id="UP000019478"/>
    </source>
</evidence>
<evidence type="ECO:0000259" key="3">
    <source>
        <dbReference type="PROSITE" id="PS50405"/>
    </source>
</evidence>
<dbReference type="AlphaFoldDB" id="W9XUT2"/>
<protein>
    <submittedName>
        <fullName evidence="4">Glutathione S-transferase</fullName>
    </submittedName>
</protein>
<reference evidence="4 5" key="1">
    <citation type="submission" date="2013-03" db="EMBL/GenBank/DDBJ databases">
        <title>The Genome Sequence of Capronia epimyces CBS 606.96.</title>
        <authorList>
            <consortium name="The Broad Institute Genomics Platform"/>
            <person name="Cuomo C."/>
            <person name="de Hoog S."/>
            <person name="Gorbushina A."/>
            <person name="Walker B."/>
            <person name="Young S.K."/>
            <person name="Zeng Q."/>
            <person name="Gargeya S."/>
            <person name="Fitzgerald M."/>
            <person name="Haas B."/>
            <person name="Abouelleil A."/>
            <person name="Allen A.W."/>
            <person name="Alvarado L."/>
            <person name="Arachchi H.M."/>
            <person name="Berlin A.M."/>
            <person name="Chapman S.B."/>
            <person name="Gainer-Dewar J."/>
            <person name="Goldberg J."/>
            <person name="Griggs A."/>
            <person name="Gujja S."/>
            <person name="Hansen M."/>
            <person name="Howarth C."/>
            <person name="Imamovic A."/>
            <person name="Ireland A."/>
            <person name="Larimer J."/>
            <person name="McCowan C."/>
            <person name="Murphy C."/>
            <person name="Pearson M."/>
            <person name="Poon T.W."/>
            <person name="Priest M."/>
            <person name="Roberts A."/>
            <person name="Saif S."/>
            <person name="Shea T."/>
            <person name="Sisk P."/>
            <person name="Sykes S."/>
            <person name="Wortman J."/>
            <person name="Nusbaum C."/>
            <person name="Birren B."/>
        </authorList>
    </citation>
    <scope>NUCLEOTIDE SEQUENCE [LARGE SCALE GENOMIC DNA]</scope>
    <source>
        <strain evidence="4 5">CBS 606.96</strain>
    </source>
</reference>
<dbReference type="Pfam" id="PF13409">
    <property type="entry name" value="GST_N_2"/>
    <property type="match status" value="1"/>
</dbReference>
<dbReference type="Proteomes" id="UP000019478">
    <property type="component" value="Unassembled WGS sequence"/>
</dbReference>
<dbReference type="GO" id="GO:0016740">
    <property type="term" value="F:transferase activity"/>
    <property type="evidence" value="ECO:0007669"/>
    <property type="project" value="UniProtKB-KW"/>
</dbReference>
<dbReference type="SFLD" id="SFLDS00019">
    <property type="entry name" value="Glutathione_Transferase_(cytos"/>
    <property type="match status" value="1"/>
</dbReference>
<dbReference type="InterPro" id="IPR010987">
    <property type="entry name" value="Glutathione-S-Trfase_C-like"/>
</dbReference>
<feature type="domain" description="GST N-terminal" evidence="2">
    <location>
        <begin position="1"/>
        <end position="87"/>
    </location>
</feature>
<dbReference type="EMBL" id="AMGY01000006">
    <property type="protein sequence ID" value="EXJ80761.1"/>
    <property type="molecule type" value="Genomic_DNA"/>
</dbReference>
<dbReference type="InterPro" id="IPR036282">
    <property type="entry name" value="Glutathione-S-Trfase_C_sf"/>
</dbReference>
<organism evidence="4 5">
    <name type="scientific">Capronia epimyces CBS 606.96</name>
    <dbReference type="NCBI Taxonomy" id="1182542"/>
    <lineage>
        <taxon>Eukaryota</taxon>
        <taxon>Fungi</taxon>
        <taxon>Dikarya</taxon>
        <taxon>Ascomycota</taxon>
        <taxon>Pezizomycotina</taxon>
        <taxon>Eurotiomycetes</taxon>
        <taxon>Chaetothyriomycetidae</taxon>
        <taxon>Chaetothyriales</taxon>
        <taxon>Herpotrichiellaceae</taxon>
        <taxon>Capronia</taxon>
    </lineage>
</organism>
<evidence type="ECO:0000256" key="1">
    <source>
        <dbReference type="ARBA" id="ARBA00007409"/>
    </source>
</evidence>
<dbReference type="SFLD" id="SFLDG01150">
    <property type="entry name" value="Main.1:_Beta-like"/>
    <property type="match status" value="1"/>
</dbReference>
<dbReference type="HOGENOM" id="CLU_011226_15_4_1"/>
<evidence type="ECO:0000313" key="4">
    <source>
        <dbReference type="EMBL" id="EXJ80761.1"/>
    </source>
</evidence>
<dbReference type="GeneID" id="19171149"/>
<dbReference type="PROSITE" id="PS50405">
    <property type="entry name" value="GST_CTER"/>
    <property type="match status" value="1"/>
</dbReference>
<feature type="domain" description="GST C-terminal" evidence="3">
    <location>
        <begin position="93"/>
        <end position="217"/>
    </location>
</feature>
<name>W9XUT2_9EURO</name>
<sequence>MLTIHHLQRSQSERIPWLCEELGIPYELKLYKRSPLLSPPELQALTPLGAAPVVEDASVQQSDGKPLKLAESSAIVEYIIHKHGNGRLALPPSHKNYPDYLYWFHLANGNLQPCVQRSMHFAMLKLPPDHPARKNIDARLTKIIELINDRLNQVPWLAGDEFTAADIMSVFSLTTMRLFFPFELTGYNGILSWLQRVGQRPAYRVAMGKGDPDLTPVLGAEAPELFPGLS</sequence>
<dbReference type="OrthoDB" id="2309723at2759"/>
<dbReference type="PANTHER" id="PTHR44051:SF9">
    <property type="entry name" value="GLUTATHIONE S-TRANSFERASE 1"/>
    <property type="match status" value="1"/>
</dbReference>
<dbReference type="SUPFAM" id="SSF47616">
    <property type="entry name" value="GST C-terminal domain-like"/>
    <property type="match status" value="1"/>
</dbReference>
<comment type="caution">
    <text evidence="4">The sequence shown here is derived from an EMBL/GenBank/DDBJ whole genome shotgun (WGS) entry which is preliminary data.</text>
</comment>
<dbReference type="Pfam" id="PF00043">
    <property type="entry name" value="GST_C"/>
    <property type="match status" value="1"/>
</dbReference>
<dbReference type="InterPro" id="IPR036249">
    <property type="entry name" value="Thioredoxin-like_sf"/>
</dbReference>
<dbReference type="RefSeq" id="XP_007735349.1">
    <property type="nucleotide sequence ID" value="XM_007737159.1"/>
</dbReference>
<comment type="similarity">
    <text evidence="1">Belongs to the GST superfamily.</text>
</comment>
<dbReference type="InterPro" id="IPR004045">
    <property type="entry name" value="Glutathione_S-Trfase_N"/>
</dbReference>
<proteinExistence type="inferred from homology"/>
<dbReference type="Gene3D" id="1.20.1050.10">
    <property type="match status" value="1"/>
</dbReference>
<dbReference type="eggNOG" id="KOG0867">
    <property type="taxonomic scope" value="Eukaryota"/>
</dbReference>
<dbReference type="SUPFAM" id="SSF52833">
    <property type="entry name" value="Thioredoxin-like"/>
    <property type="match status" value="1"/>
</dbReference>
<dbReference type="InterPro" id="IPR004046">
    <property type="entry name" value="GST_C"/>
</dbReference>
<keyword evidence="4" id="KW-0808">Transferase</keyword>
<dbReference type="PROSITE" id="PS50404">
    <property type="entry name" value="GST_NTER"/>
    <property type="match status" value="1"/>
</dbReference>
<keyword evidence="5" id="KW-1185">Reference proteome</keyword>
<dbReference type="Gene3D" id="3.40.30.10">
    <property type="entry name" value="Glutaredoxin"/>
    <property type="match status" value="1"/>
</dbReference>
<dbReference type="SFLD" id="SFLDG00358">
    <property type="entry name" value="Main_(cytGST)"/>
    <property type="match status" value="1"/>
</dbReference>
<evidence type="ECO:0000259" key="2">
    <source>
        <dbReference type="PROSITE" id="PS50404"/>
    </source>
</evidence>
<dbReference type="CDD" id="cd03046">
    <property type="entry name" value="GST_N_GTT1_like"/>
    <property type="match status" value="1"/>
</dbReference>